<protein>
    <submittedName>
        <fullName evidence="2">Uncharacterized protein</fullName>
    </submittedName>
</protein>
<dbReference type="RefSeq" id="XP_041553679.1">
    <property type="nucleotide sequence ID" value="XM_041700723.1"/>
</dbReference>
<dbReference type="EMBL" id="AP024444">
    <property type="protein sequence ID" value="BCS21485.1"/>
    <property type="molecule type" value="Genomic_DNA"/>
</dbReference>
<dbReference type="KEGG" id="apuu:APUU_21917S"/>
<feature type="region of interest" description="Disordered" evidence="1">
    <location>
        <begin position="1"/>
        <end position="21"/>
    </location>
</feature>
<sequence>MPTIIVKATEPPEGDLTAPGDDYSESPLIGAIRKALFQRGISLDVAQHLPVPTTFPPVFIVVATTSTGISAGNFKDSLNNVWSGTTGKDGTAVPPAEIIVEETEE</sequence>
<accession>A0A7R7XHF6</accession>
<keyword evidence="3" id="KW-1185">Reference proteome</keyword>
<reference evidence="2" key="2">
    <citation type="submission" date="2021-02" db="EMBL/GenBank/DDBJ databases">
        <title>Aspergillus puulaauensis MK2 genome sequence.</title>
        <authorList>
            <person name="Futagami T."/>
            <person name="Mori K."/>
            <person name="Kadooka C."/>
            <person name="Tanaka T."/>
        </authorList>
    </citation>
    <scope>NUCLEOTIDE SEQUENCE</scope>
    <source>
        <strain evidence="2">MK2</strain>
    </source>
</reference>
<proteinExistence type="predicted"/>
<evidence type="ECO:0000256" key="1">
    <source>
        <dbReference type="SAM" id="MobiDB-lite"/>
    </source>
</evidence>
<dbReference type="AlphaFoldDB" id="A0A7R7XHF6"/>
<reference evidence="2" key="1">
    <citation type="submission" date="2021-01" db="EMBL/GenBank/DDBJ databases">
        <authorList>
            <consortium name="Aspergillus puulaauensis MK2 genome sequencing consortium"/>
            <person name="Kazuki M."/>
            <person name="Futagami T."/>
        </authorList>
    </citation>
    <scope>NUCLEOTIDE SEQUENCE</scope>
    <source>
        <strain evidence="2">MK2</strain>
    </source>
</reference>
<name>A0A7R7XHF6_9EURO</name>
<gene>
    <name evidence="2" type="ORF">APUU_21917S</name>
</gene>
<evidence type="ECO:0000313" key="3">
    <source>
        <dbReference type="Proteomes" id="UP000654913"/>
    </source>
</evidence>
<dbReference type="Proteomes" id="UP000654913">
    <property type="component" value="Chromosome 2"/>
</dbReference>
<dbReference type="GeneID" id="64971490"/>
<evidence type="ECO:0000313" key="2">
    <source>
        <dbReference type="EMBL" id="BCS21485.1"/>
    </source>
</evidence>
<organism evidence="2 3">
    <name type="scientific">Aspergillus puulaauensis</name>
    <dbReference type="NCBI Taxonomy" id="1220207"/>
    <lineage>
        <taxon>Eukaryota</taxon>
        <taxon>Fungi</taxon>
        <taxon>Dikarya</taxon>
        <taxon>Ascomycota</taxon>
        <taxon>Pezizomycotina</taxon>
        <taxon>Eurotiomycetes</taxon>
        <taxon>Eurotiomycetidae</taxon>
        <taxon>Eurotiales</taxon>
        <taxon>Aspergillaceae</taxon>
        <taxon>Aspergillus</taxon>
    </lineage>
</organism>